<accession>A0A9Q3BK51</accession>
<keyword evidence="2" id="KW-1185">Reference proteome</keyword>
<protein>
    <submittedName>
        <fullName evidence="1">Uncharacterized protein</fullName>
    </submittedName>
</protein>
<comment type="caution">
    <text evidence="1">The sequence shown here is derived from an EMBL/GenBank/DDBJ whole genome shotgun (WGS) entry which is preliminary data.</text>
</comment>
<organism evidence="1 2">
    <name type="scientific">Austropuccinia psidii MF-1</name>
    <dbReference type="NCBI Taxonomy" id="1389203"/>
    <lineage>
        <taxon>Eukaryota</taxon>
        <taxon>Fungi</taxon>
        <taxon>Dikarya</taxon>
        <taxon>Basidiomycota</taxon>
        <taxon>Pucciniomycotina</taxon>
        <taxon>Pucciniomycetes</taxon>
        <taxon>Pucciniales</taxon>
        <taxon>Sphaerophragmiaceae</taxon>
        <taxon>Austropuccinia</taxon>
    </lineage>
</organism>
<sequence>MNKGRVWINWKKLNYTGELQSSINSTQGFILDLQSFSIKLPEEIRSYTILGKIGNESSISQVVEMLMLNENLLEKRDKVLLGLQAAKIITKDPTPI</sequence>
<dbReference type="EMBL" id="AVOT02001364">
    <property type="protein sequence ID" value="MBW0466668.1"/>
    <property type="molecule type" value="Genomic_DNA"/>
</dbReference>
<dbReference type="Proteomes" id="UP000765509">
    <property type="component" value="Unassembled WGS sequence"/>
</dbReference>
<gene>
    <name evidence="1" type="ORF">O181_006383</name>
</gene>
<reference evidence="1" key="1">
    <citation type="submission" date="2021-03" db="EMBL/GenBank/DDBJ databases">
        <title>Draft genome sequence of rust myrtle Austropuccinia psidii MF-1, a brazilian biotype.</title>
        <authorList>
            <person name="Quecine M.C."/>
            <person name="Pachon D.M.R."/>
            <person name="Bonatelli M.L."/>
            <person name="Correr F.H."/>
            <person name="Franceschini L.M."/>
            <person name="Leite T.F."/>
            <person name="Margarido G.R.A."/>
            <person name="Almeida C.A."/>
            <person name="Ferrarezi J.A."/>
            <person name="Labate C.A."/>
        </authorList>
    </citation>
    <scope>NUCLEOTIDE SEQUENCE</scope>
    <source>
        <strain evidence="1">MF-1</strain>
    </source>
</reference>
<name>A0A9Q3BK51_9BASI</name>
<proteinExistence type="predicted"/>
<evidence type="ECO:0000313" key="1">
    <source>
        <dbReference type="EMBL" id="MBW0466668.1"/>
    </source>
</evidence>
<evidence type="ECO:0000313" key="2">
    <source>
        <dbReference type="Proteomes" id="UP000765509"/>
    </source>
</evidence>
<dbReference type="AlphaFoldDB" id="A0A9Q3BK51"/>